<dbReference type="InterPro" id="IPR056884">
    <property type="entry name" value="NPHP3-like_N"/>
</dbReference>
<evidence type="ECO:0000313" key="3">
    <source>
        <dbReference type="EMBL" id="KAF9460175.1"/>
    </source>
</evidence>
<dbReference type="Pfam" id="PF24883">
    <property type="entry name" value="NPHP3_N"/>
    <property type="match status" value="1"/>
</dbReference>
<keyword evidence="1" id="KW-0677">Repeat</keyword>
<proteinExistence type="predicted"/>
<comment type="caution">
    <text evidence="3">The sequence shown here is derived from an EMBL/GenBank/DDBJ whole genome shotgun (WGS) entry which is preliminary data.</text>
</comment>
<accession>A0A9P5Y2S5</accession>
<dbReference type="SUPFAM" id="SSF52540">
    <property type="entry name" value="P-loop containing nucleoside triphosphate hydrolases"/>
    <property type="match status" value="1"/>
</dbReference>
<protein>
    <recommendedName>
        <fullName evidence="2">Nephrocystin 3-like N-terminal domain-containing protein</fullName>
    </recommendedName>
</protein>
<keyword evidence="4" id="KW-1185">Reference proteome</keyword>
<dbReference type="AlphaFoldDB" id="A0A9P5Y2S5"/>
<name>A0A9P5Y2S5_9AGAR</name>
<feature type="non-terminal residue" evidence="3">
    <location>
        <position position="196"/>
    </location>
</feature>
<dbReference type="PANTHER" id="PTHR10039">
    <property type="entry name" value="AMELOGENIN"/>
    <property type="match status" value="1"/>
</dbReference>
<dbReference type="Gene3D" id="3.40.50.300">
    <property type="entry name" value="P-loop containing nucleotide triphosphate hydrolases"/>
    <property type="match status" value="1"/>
</dbReference>
<dbReference type="Proteomes" id="UP000807353">
    <property type="component" value="Unassembled WGS sequence"/>
</dbReference>
<evidence type="ECO:0000256" key="1">
    <source>
        <dbReference type="ARBA" id="ARBA00022737"/>
    </source>
</evidence>
<evidence type="ECO:0000259" key="2">
    <source>
        <dbReference type="Pfam" id="PF24883"/>
    </source>
</evidence>
<reference evidence="3" key="1">
    <citation type="submission" date="2020-11" db="EMBL/GenBank/DDBJ databases">
        <authorList>
            <consortium name="DOE Joint Genome Institute"/>
            <person name="Ahrendt S."/>
            <person name="Riley R."/>
            <person name="Andreopoulos W."/>
            <person name="Labutti K."/>
            <person name="Pangilinan J."/>
            <person name="Ruiz-Duenas F.J."/>
            <person name="Barrasa J.M."/>
            <person name="Sanchez-Garcia M."/>
            <person name="Camarero S."/>
            <person name="Miyauchi S."/>
            <person name="Serrano A."/>
            <person name="Linde D."/>
            <person name="Babiker R."/>
            <person name="Drula E."/>
            <person name="Ayuso-Fernandez I."/>
            <person name="Pacheco R."/>
            <person name="Padilla G."/>
            <person name="Ferreira P."/>
            <person name="Barriuso J."/>
            <person name="Kellner H."/>
            <person name="Castanera R."/>
            <person name="Alfaro M."/>
            <person name="Ramirez L."/>
            <person name="Pisabarro A.G."/>
            <person name="Kuo A."/>
            <person name="Tritt A."/>
            <person name="Lipzen A."/>
            <person name="He G."/>
            <person name="Yan M."/>
            <person name="Ng V."/>
            <person name="Cullen D."/>
            <person name="Martin F."/>
            <person name="Rosso M.-N."/>
            <person name="Henrissat B."/>
            <person name="Hibbett D."/>
            <person name="Martinez A.T."/>
            <person name="Grigoriev I.V."/>
        </authorList>
    </citation>
    <scope>NUCLEOTIDE SEQUENCE</scope>
    <source>
        <strain evidence="3">CBS 247.69</strain>
    </source>
</reference>
<feature type="domain" description="Nephrocystin 3-like N-terminal" evidence="2">
    <location>
        <begin position="19"/>
        <end position="187"/>
    </location>
</feature>
<sequence>QARYPAARCLQGTRVHILQEILEWITGGDEHILWLTGPAGSGKSTIAQTIAEICADNSTLGASFFFCNGAHGRDTVESLIPSLVHQLTTRIKCKRENVGKVIEDDPTTLHRPFKAQLEKLVYSIFASETLNNMHTEIQPSTPINHFLIIIDGLDECKGDKHQCDVIEQLGRLSVDIRVPFRFVIISRPEPQIWDSF</sequence>
<dbReference type="InterPro" id="IPR027417">
    <property type="entry name" value="P-loop_NTPase"/>
</dbReference>
<gene>
    <name evidence="3" type="ORF">BDZ94DRAFT_1120476</name>
</gene>
<feature type="non-terminal residue" evidence="3">
    <location>
        <position position="1"/>
    </location>
</feature>
<dbReference type="EMBL" id="MU150303">
    <property type="protein sequence ID" value="KAF9460175.1"/>
    <property type="molecule type" value="Genomic_DNA"/>
</dbReference>
<evidence type="ECO:0000313" key="4">
    <source>
        <dbReference type="Proteomes" id="UP000807353"/>
    </source>
</evidence>
<dbReference type="OrthoDB" id="5106486at2759"/>
<organism evidence="3 4">
    <name type="scientific">Collybia nuda</name>
    <dbReference type="NCBI Taxonomy" id="64659"/>
    <lineage>
        <taxon>Eukaryota</taxon>
        <taxon>Fungi</taxon>
        <taxon>Dikarya</taxon>
        <taxon>Basidiomycota</taxon>
        <taxon>Agaricomycotina</taxon>
        <taxon>Agaricomycetes</taxon>
        <taxon>Agaricomycetidae</taxon>
        <taxon>Agaricales</taxon>
        <taxon>Tricholomatineae</taxon>
        <taxon>Clitocybaceae</taxon>
        <taxon>Collybia</taxon>
    </lineage>
</organism>